<comment type="caution">
    <text evidence="5">The sequence shown here is derived from an EMBL/GenBank/DDBJ whole genome shotgun (WGS) entry which is preliminary data.</text>
</comment>
<dbReference type="Gene3D" id="3.40.50.720">
    <property type="entry name" value="NAD(P)-binding Rossmann-like Domain"/>
    <property type="match status" value="2"/>
</dbReference>
<feature type="domain" description="3-beta hydroxysteroid dehydrogenase/isomerase" evidence="4">
    <location>
        <begin position="211"/>
        <end position="303"/>
    </location>
</feature>
<gene>
    <name evidence="5" type="primary">erg26_0</name>
    <name evidence="5" type="ORF">LARI1_G002934</name>
</gene>
<feature type="compositionally biased region" description="Pro residues" evidence="3">
    <location>
        <begin position="192"/>
        <end position="202"/>
    </location>
</feature>
<dbReference type="AlphaFoldDB" id="A0A8T9BJ63"/>
<evidence type="ECO:0000313" key="5">
    <source>
        <dbReference type="EMBL" id="TVY19917.1"/>
    </source>
</evidence>
<reference evidence="5 6" key="1">
    <citation type="submission" date="2018-05" db="EMBL/GenBank/DDBJ databases">
        <title>Whole genome sequencing for identification of molecular markers to develop diagnostic detection tools for the regulated plant pathogen Lachnellula willkommii.</title>
        <authorList>
            <person name="Giroux E."/>
            <person name="Bilodeau G."/>
        </authorList>
    </citation>
    <scope>NUCLEOTIDE SEQUENCE [LARGE SCALE GENOMIC DNA]</scope>
    <source>
        <strain evidence="5 6">CBS 203.66</strain>
    </source>
</reference>
<dbReference type="SUPFAM" id="SSF51735">
    <property type="entry name" value="NAD(P)-binding Rossmann-fold domains"/>
    <property type="match status" value="1"/>
</dbReference>
<dbReference type="InterPro" id="IPR002225">
    <property type="entry name" value="3Beta_OHSteriod_DH/Estase"/>
</dbReference>
<dbReference type="InterPro" id="IPR036291">
    <property type="entry name" value="NAD(P)-bd_dom_sf"/>
</dbReference>
<feature type="domain" description="3-beta hydroxysteroid dehydrogenase/isomerase" evidence="4">
    <location>
        <begin position="24"/>
        <end position="169"/>
    </location>
</feature>
<evidence type="ECO:0000256" key="1">
    <source>
        <dbReference type="ARBA" id="ARBA00009219"/>
    </source>
</evidence>
<sequence>IEFHPAQTSVTMAAPAKKNLGNVLVIGGCGFLGHHIVNLLHDTYTSQISVLDLSTTRNRRPDSDGVTYYDGDITSLSSLVPIFEKAKPDVVIHTASPNLMGAGHELYRKVNVDGTACVIEACQKTGVKALVYTSSASVIHDTISDLKNADERWPVVPPHAQHEYYSQTKVYIYPPLPSRRSRSPRPRRKPLPHPPNLLPPPRRNLRRSDVQVLPPILNVHHTNRTGFQLGDNTNLFDFTYVVNVAHAHLLAAYGLLATSRVSTAVLDHEKVDGEAFFITNCAPVYFWDFARAVWAHAGSEKGTEHVWVISRDVGLAIGGILEWVTWAVGRQSKLTRRQVKYSTMTRYYDCGKAQKRLGYKPLVGLNEGLRRGVQWFEEQRTKEGEKKDQ</sequence>
<evidence type="ECO:0000256" key="2">
    <source>
        <dbReference type="ARBA" id="ARBA00023002"/>
    </source>
</evidence>
<organism evidence="5 6">
    <name type="scientific">Lachnellula arida</name>
    <dbReference type="NCBI Taxonomy" id="1316785"/>
    <lineage>
        <taxon>Eukaryota</taxon>
        <taxon>Fungi</taxon>
        <taxon>Dikarya</taxon>
        <taxon>Ascomycota</taxon>
        <taxon>Pezizomycotina</taxon>
        <taxon>Leotiomycetes</taxon>
        <taxon>Helotiales</taxon>
        <taxon>Lachnaceae</taxon>
        <taxon>Lachnellula</taxon>
    </lineage>
</organism>
<evidence type="ECO:0000313" key="6">
    <source>
        <dbReference type="Proteomes" id="UP000469559"/>
    </source>
</evidence>
<proteinExistence type="inferred from homology"/>
<feature type="non-terminal residue" evidence="5">
    <location>
        <position position="1"/>
    </location>
</feature>
<dbReference type="InterPro" id="IPR050177">
    <property type="entry name" value="Lipid_A_modif_metabolic_enz"/>
</dbReference>
<accession>A0A8T9BJ63</accession>
<protein>
    <submittedName>
        <fullName evidence="5">Sterol-4-alpha-carboxylate 3-dehydrogenase</fullName>
    </submittedName>
</protein>
<keyword evidence="6" id="KW-1185">Reference proteome</keyword>
<evidence type="ECO:0000259" key="4">
    <source>
        <dbReference type="Pfam" id="PF01073"/>
    </source>
</evidence>
<evidence type="ECO:0000256" key="3">
    <source>
        <dbReference type="SAM" id="MobiDB-lite"/>
    </source>
</evidence>
<dbReference type="GO" id="GO:0016616">
    <property type="term" value="F:oxidoreductase activity, acting on the CH-OH group of donors, NAD or NADP as acceptor"/>
    <property type="evidence" value="ECO:0007669"/>
    <property type="project" value="InterPro"/>
</dbReference>
<name>A0A8T9BJ63_9HELO</name>
<comment type="similarity">
    <text evidence="1">Belongs to the 3-beta-HSD family.</text>
</comment>
<dbReference type="EMBL" id="QGMF01000080">
    <property type="protein sequence ID" value="TVY19917.1"/>
    <property type="molecule type" value="Genomic_DNA"/>
</dbReference>
<keyword evidence="2" id="KW-0560">Oxidoreductase</keyword>
<dbReference type="GO" id="GO:0006694">
    <property type="term" value="P:steroid biosynthetic process"/>
    <property type="evidence" value="ECO:0007669"/>
    <property type="project" value="InterPro"/>
</dbReference>
<dbReference type="Pfam" id="PF01073">
    <property type="entry name" value="3Beta_HSD"/>
    <property type="match status" value="2"/>
</dbReference>
<dbReference type="Proteomes" id="UP000469559">
    <property type="component" value="Unassembled WGS sequence"/>
</dbReference>
<feature type="compositionally biased region" description="Basic residues" evidence="3">
    <location>
        <begin position="179"/>
        <end position="191"/>
    </location>
</feature>
<dbReference type="OrthoDB" id="10058185at2759"/>
<dbReference type="PANTHER" id="PTHR43245:SF51">
    <property type="entry name" value="SHORT CHAIN DEHYDROGENASE_REDUCTASE FAMILY 42E, MEMBER 2"/>
    <property type="match status" value="1"/>
</dbReference>
<feature type="region of interest" description="Disordered" evidence="3">
    <location>
        <begin position="174"/>
        <end position="204"/>
    </location>
</feature>
<dbReference type="PANTHER" id="PTHR43245">
    <property type="entry name" value="BIFUNCTIONAL POLYMYXIN RESISTANCE PROTEIN ARNA"/>
    <property type="match status" value="1"/>
</dbReference>